<keyword evidence="3" id="KW-1185">Reference proteome</keyword>
<gene>
    <name evidence="2" type="ORF">LTR32_001293</name>
</gene>
<name>A0ABR0LEZ8_9PEZI</name>
<proteinExistence type="predicted"/>
<dbReference type="PANTHER" id="PTHR47469:SF2">
    <property type="entry name" value="OS06G0597600 PROTEIN"/>
    <property type="match status" value="1"/>
</dbReference>
<organism evidence="2 3">
    <name type="scientific">Rachicladosporium monterosium</name>
    <dbReference type="NCBI Taxonomy" id="1507873"/>
    <lineage>
        <taxon>Eukaryota</taxon>
        <taxon>Fungi</taxon>
        <taxon>Dikarya</taxon>
        <taxon>Ascomycota</taxon>
        <taxon>Pezizomycotina</taxon>
        <taxon>Dothideomycetes</taxon>
        <taxon>Dothideomycetidae</taxon>
        <taxon>Cladosporiales</taxon>
        <taxon>Cladosporiaceae</taxon>
        <taxon>Rachicladosporium</taxon>
    </lineage>
</organism>
<dbReference type="Gene3D" id="3.50.50.60">
    <property type="entry name" value="FAD/NAD(P)-binding domain"/>
    <property type="match status" value="1"/>
</dbReference>
<comment type="caution">
    <text evidence="2">The sequence shown here is derived from an EMBL/GenBank/DDBJ whole genome shotgun (WGS) entry which is preliminary data.</text>
</comment>
<dbReference type="InterPro" id="IPR053212">
    <property type="entry name" value="DHP_3-monooxygenase"/>
</dbReference>
<protein>
    <recommendedName>
        <fullName evidence="4">FAD-binding domain-containing protein</fullName>
    </recommendedName>
</protein>
<evidence type="ECO:0000256" key="1">
    <source>
        <dbReference type="SAM" id="Phobius"/>
    </source>
</evidence>
<accession>A0ABR0LEZ8</accession>
<dbReference type="PANTHER" id="PTHR47469">
    <property type="entry name" value="MONOOXYGENASE-LIKE"/>
    <property type="match status" value="1"/>
</dbReference>
<keyword evidence="1" id="KW-0472">Membrane</keyword>
<evidence type="ECO:0000313" key="3">
    <source>
        <dbReference type="Proteomes" id="UP001308179"/>
    </source>
</evidence>
<sequence length="273" mass="29883">MSTQSTTPKSVIIVGGSLAGLMHALIFLSLPSPPKVRILERSPTALLHDQGAGVVAGNETQEFFAKYVRPGRDIAVTSPMRHYLNRMGDVMPETVKHQAQRMTSWDLLYHLLRWRIEGRESGHTQGLEADDRPKAQYDNGCTVTGVAEDPDGIRLTWTQDGEHSAIADLVIAADGASSTIRRLVAPAVERNSQSSFMDAKVLLVGDALAGFRPHTAASTGQAAFDALTLGQWMTGENTKEKYDEKVLEFAQRLQHHGVVLGERSQFGRHPFNG</sequence>
<dbReference type="Proteomes" id="UP001308179">
    <property type="component" value="Unassembled WGS sequence"/>
</dbReference>
<dbReference type="InterPro" id="IPR036188">
    <property type="entry name" value="FAD/NAD-bd_sf"/>
</dbReference>
<dbReference type="EMBL" id="JAVRRR010000048">
    <property type="protein sequence ID" value="KAK5147239.1"/>
    <property type="molecule type" value="Genomic_DNA"/>
</dbReference>
<evidence type="ECO:0000313" key="2">
    <source>
        <dbReference type="EMBL" id="KAK5147239.1"/>
    </source>
</evidence>
<keyword evidence="1" id="KW-1133">Transmembrane helix</keyword>
<evidence type="ECO:0008006" key="4">
    <source>
        <dbReference type="Google" id="ProtNLM"/>
    </source>
</evidence>
<keyword evidence="1" id="KW-0812">Transmembrane</keyword>
<reference evidence="2 3" key="1">
    <citation type="submission" date="2023-08" db="EMBL/GenBank/DDBJ databases">
        <title>Black Yeasts Isolated from many extreme environments.</title>
        <authorList>
            <person name="Coleine C."/>
            <person name="Stajich J.E."/>
            <person name="Selbmann L."/>
        </authorList>
    </citation>
    <scope>NUCLEOTIDE SEQUENCE [LARGE SCALE GENOMIC DNA]</scope>
    <source>
        <strain evidence="2 3">CCFEE 5386</strain>
    </source>
</reference>
<dbReference type="SUPFAM" id="SSF51905">
    <property type="entry name" value="FAD/NAD(P)-binding domain"/>
    <property type="match status" value="1"/>
</dbReference>
<feature type="transmembrane region" description="Helical" evidence="1">
    <location>
        <begin position="12"/>
        <end position="31"/>
    </location>
</feature>